<dbReference type="AlphaFoldDB" id="A0A8S8XEW2"/>
<dbReference type="Pfam" id="PF00072">
    <property type="entry name" value="Response_reg"/>
    <property type="match status" value="1"/>
</dbReference>
<dbReference type="InterPro" id="IPR014605">
    <property type="entry name" value="Sig_resp-reg_PhyR"/>
</dbReference>
<dbReference type="EMBL" id="BOPV01000001">
    <property type="protein sequence ID" value="GIL39766.1"/>
    <property type="molecule type" value="Genomic_DNA"/>
</dbReference>
<dbReference type="SMART" id="SM00448">
    <property type="entry name" value="REC"/>
    <property type="match status" value="1"/>
</dbReference>
<dbReference type="PROSITE" id="PS50110">
    <property type="entry name" value="RESPONSE_REGULATORY"/>
    <property type="match status" value="1"/>
</dbReference>
<dbReference type="GO" id="GO:0000160">
    <property type="term" value="P:phosphorelay signal transduction system"/>
    <property type="evidence" value="ECO:0007669"/>
    <property type="project" value="InterPro"/>
</dbReference>
<organism evidence="4 5">
    <name type="scientific">Roseiterribacter gracilis</name>
    <dbReference type="NCBI Taxonomy" id="2812848"/>
    <lineage>
        <taxon>Bacteria</taxon>
        <taxon>Pseudomonadati</taxon>
        <taxon>Pseudomonadota</taxon>
        <taxon>Alphaproteobacteria</taxon>
        <taxon>Rhodospirillales</taxon>
        <taxon>Roseiterribacteraceae</taxon>
        <taxon>Roseiterribacter</taxon>
    </lineage>
</organism>
<dbReference type="NCBIfam" id="NF006623">
    <property type="entry name" value="PRK09191.1"/>
    <property type="match status" value="1"/>
</dbReference>
<gene>
    <name evidence="4" type="primary">phyR</name>
    <name evidence="4" type="ORF">TMPK1_20030</name>
</gene>
<comment type="caution">
    <text evidence="4">The sequence shown here is derived from an EMBL/GenBank/DDBJ whole genome shotgun (WGS) entry which is preliminary data.</text>
</comment>
<protein>
    <submittedName>
        <fullName evidence="4">Response regulator</fullName>
    </submittedName>
</protein>
<dbReference type="Gene3D" id="3.40.50.2300">
    <property type="match status" value="1"/>
</dbReference>
<evidence type="ECO:0000313" key="4">
    <source>
        <dbReference type="EMBL" id="GIL39766.1"/>
    </source>
</evidence>
<feature type="domain" description="Response regulatory" evidence="3">
    <location>
        <begin position="140"/>
        <end position="253"/>
    </location>
</feature>
<reference evidence="4" key="1">
    <citation type="submission" date="2021-02" db="EMBL/GenBank/DDBJ databases">
        <title>Genome sequence of Rhodospirillales sp. strain TMPK1 isolated from soil.</title>
        <authorList>
            <person name="Nakai R."/>
            <person name="Kusada H."/>
            <person name="Tamaki H."/>
        </authorList>
    </citation>
    <scope>NUCLEOTIDE SEQUENCE</scope>
    <source>
        <strain evidence="4">TMPK1</strain>
    </source>
</reference>
<dbReference type="Proteomes" id="UP000681075">
    <property type="component" value="Unassembled WGS sequence"/>
</dbReference>
<evidence type="ECO:0000256" key="2">
    <source>
        <dbReference type="PROSITE-ProRule" id="PRU00169"/>
    </source>
</evidence>
<evidence type="ECO:0000259" key="3">
    <source>
        <dbReference type="PROSITE" id="PS50110"/>
    </source>
</evidence>
<dbReference type="RefSeq" id="WP_420242885.1">
    <property type="nucleotide sequence ID" value="NZ_BOPV01000001.1"/>
</dbReference>
<dbReference type="Pfam" id="PF22233">
    <property type="entry name" value="PhyR_sigma-like"/>
    <property type="match status" value="1"/>
</dbReference>
<dbReference type="InterPro" id="IPR036388">
    <property type="entry name" value="WH-like_DNA-bd_sf"/>
</dbReference>
<name>A0A8S8XEW2_9PROT</name>
<dbReference type="PANTHER" id="PTHR44591:SF3">
    <property type="entry name" value="RESPONSE REGULATORY DOMAIN-CONTAINING PROTEIN"/>
    <property type="match status" value="1"/>
</dbReference>
<keyword evidence="1 2" id="KW-0597">Phosphoprotein</keyword>
<dbReference type="InterPro" id="IPR053867">
    <property type="entry name" value="PhyR_sigma4"/>
</dbReference>
<feature type="modified residue" description="4-aspartylphosphate" evidence="2">
    <location>
        <position position="190"/>
    </location>
</feature>
<dbReference type="Gene3D" id="1.10.1740.10">
    <property type="match status" value="1"/>
</dbReference>
<keyword evidence="5" id="KW-1185">Reference proteome</keyword>
<dbReference type="PANTHER" id="PTHR44591">
    <property type="entry name" value="STRESS RESPONSE REGULATOR PROTEIN 1"/>
    <property type="match status" value="1"/>
</dbReference>
<dbReference type="SUPFAM" id="SSF88659">
    <property type="entry name" value="Sigma3 and sigma4 domains of RNA polymerase sigma factors"/>
    <property type="match status" value="1"/>
</dbReference>
<evidence type="ECO:0000256" key="1">
    <source>
        <dbReference type="ARBA" id="ARBA00022553"/>
    </source>
</evidence>
<evidence type="ECO:0000313" key="5">
    <source>
        <dbReference type="Proteomes" id="UP000681075"/>
    </source>
</evidence>
<dbReference type="InterPro" id="IPR050595">
    <property type="entry name" value="Bact_response_regulator"/>
</dbReference>
<dbReference type="Gene3D" id="1.10.10.10">
    <property type="entry name" value="Winged helix-like DNA-binding domain superfamily/Winged helix DNA-binding domain"/>
    <property type="match status" value="1"/>
</dbReference>
<dbReference type="PIRSF" id="PIRSF036400">
    <property type="entry name" value="RR_Ctr_UCP036400"/>
    <property type="match status" value="1"/>
</dbReference>
<accession>A0A8S8XEW2</accession>
<dbReference type="Pfam" id="PF22029">
    <property type="entry name" value="PhyR_sigma2"/>
    <property type="match status" value="1"/>
</dbReference>
<dbReference type="InterPro" id="IPR013324">
    <property type="entry name" value="RNA_pol_sigma_r3/r4-like"/>
</dbReference>
<proteinExistence type="predicted"/>
<sequence>MSVSQDIVKLLPYLRRYARALTGSQQTGDQYVRVAIEAIIAEPDRMKKASDVRVELFRVFHDAWSIFDRAIPADRVNGGDEALSAQLASLPSLERQILLLVSLEGFTTTEAALILELDESEVHEHLTAARAELKRQSTARVLIIEDEPVIAMDIQSIVESLGHTVVGVAARQAEAVALAQKHRPGLVLADVQLQDGDSGIVTVQEILRAMDAPVIFVTGFPERLLTGDRVEPAFIITKPFDPETLKVAIGQALSFSAPEALVRA</sequence>
<dbReference type="CDD" id="cd17540">
    <property type="entry name" value="REC_PhyR"/>
    <property type="match status" value="1"/>
</dbReference>
<dbReference type="InterPro" id="IPR053866">
    <property type="entry name" value="PhyR_sigma2"/>
</dbReference>
<dbReference type="InterPro" id="IPR001789">
    <property type="entry name" value="Sig_transdc_resp-reg_receiver"/>
</dbReference>
<dbReference type="InterPro" id="IPR011006">
    <property type="entry name" value="CheY-like_superfamily"/>
</dbReference>
<dbReference type="SUPFAM" id="SSF52172">
    <property type="entry name" value="CheY-like"/>
    <property type="match status" value="1"/>
</dbReference>